<comment type="similarity">
    <text evidence="1">Belongs to the outer membrane factor (OMF) (TC 1.B.17) family.</text>
</comment>
<dbReference type="EMBL" id="CP042806">
    <property type="protein sequence ID" value="QEE30372.1"/>
    <property type="molecule type" value="Genomic_DNA"/>
</dbReference>
<dbReference type="Pfam" id="PF02321">
    <property type="entry name" value="OEP"/>
    <property type="match status" value="2"/>
</dbReference>
<organism evidence="3 4">
    <name type="scientific">Terriglobus albidus</name>
    <dbReference type="NCBI Taxonomy" id="1592106"/>
    <lineage>
        <taxon>Bacteria</taxon>
        <taxon>Pseudomonadati</taxon>
        <taxon>Acidobacteriota</taxon>
        <taxon>Terriglobia</taxon>
        <taxon>Terriglobales</taxon>
        <taxon>Acidobacteriaceae</taxon>
        <taxon>Terriglobus</taxon>
    </lineage>
</organism>
<evidence type="ECO:0000313" key="4">
    <source>
        <dbReference type="Proteomes" id="UP000321820"/>
    </source>
</evidence>
<evidence type="ECO:0000313" key="3">
    <source>
        <dbReference type="EMBL" id="QEE30372.1"/>
    </source>
</evidence>
<reference evidence="3 4" key="1">
    <citation type="submission" date="2019-08" db="EMBL/GenBank/DDBJ databases">
        <title>Complete genome sequence of Terriglobus albidus strain ORNL.</title>
        <authorList>
            <person name="Podar M."/>
        </authorList>
    </citation>
    <scope>NUCLEOTIDE SEQUENCE [LARGE SCALE GENOMIC DNA]</scope>
    <source>
        <strain evidence="3 4">ORNL</strain>
    </source>
</reference>
<dbReference type="AlphaFoldDB" id="A0A5B9EEA5"/>
<dbReference type="Gene3D" id="1.20.1600.10">
    <property type="entry name" value="Outer membrane efflux proteins (OEP)"/>
    <property type="match status" value="1"/>
</dbReference>
<proteinExistence type="inferred from homology"/>
<evidence type="ECO:0000256" key="1">
    <source>
        <dbReference type="ARBA" id="ARBA00007613"/>
    </source>
</evidence>
<dbReference type="KEGG" id="talb:FTW19_21730"/>
<keyword evidence="2" id="KW-0732">Signal</keyword>
<dbReference type="InterPro" id="IPR010131">
    <property type="entry name" value="MdtP/NodT-like"/>
</dbReference>
<evidence type="ECO:0000256" key="2">
    <source>
        <dbReference type="SAM" id="SignalP"/>
    </source>
</evidence>
<dbReference type="PANTHER" id="PTHR30203">
    <property type="entry name" value="OUTER MEMBRANE CATION EFFLUX PROTEIN"/>
    <property type="match status" value="1"/>
</dbReference>
<sequence>MRSSSMKQFVIALSLASAAAFAQEASPASPPLPPAVTLQIAPRIGITGEAPIALPDVIQAVLANNRDIEVSHLAQRKAVLNLKAARGYFDPVIGGSAHTMRQVTPVSSSLGGATNGALTQKELYADPQISGNSPWLGTTYKLDFASTRSNSSNTYNTLNPTYTTSATANFTQPLWSGLFFDQNRERLKVARKNIAQSDEQFRQRVIETTTQAIHAYWELDYALRNLDVQIEAVRLAEQQDASNRRQVEQGTQAPIDVIQTQTQMSTYQQNVFNAQQQVTKAENSLKALMLPNRGDPLWSVALKTASSPTESSPIPTLEEAMQQALADRPDLKAGAIGVQVSGLDARLAHEQAKPQVNLTAQLGVQGLSGRSVPQSSDLFGSLFAPLVTRINDLSTLAGLAPISLSSGSSSSGVPSFFVGGYDQSLGNLRDGRFPIVKVGVQMSWPIGNRTARAQAAVADANKKQTIAQQQQLEMTVESDVRNGLQQLINADLVLSASHRAAILAQQQYDSEQRQFKAGTSTVYLVLQRQNELISAKLREIRAAADRGEAEADFDRATANTLRRQNIDIVAVSKKL</sequence>
<feature type="signal peptide" evidence="2">
    <location>
        <begin position="1"/>
        <end position="22"/>
    </location>
</feature>
<name>A0A5B9EEA5_9BACT</name>
<gene>
    <name evidence="3" type="ORF">FTW19_21730</name>
</gene>
<keyword evidence="4" id="KW-1185">Reference proteome</keyword>
<dbReference type="Proteomes" id="UP000321820">
    <property type="component" value="Chromosome"/>
</dbReference>
<protein>
    <submittedName>
        <fullName evidence="3">TolC family protein</fullName>
    </submittedName>
</protein>
<accession>A0A5B9EEA5</accession>
<dbReference type="SUPFAM" id="SSF56954">
    <property type="entry name" value="Outer membrane efflux proteins (OEP)"/>
    <property type="match status" value="1"/>
</dbReference>
<dbReference type="InterPro" id="IPR003423">
    <property type="entry name" value="OMP_efflux"/>
</dbReference>
<dbReference type="GO" id="GO:0015562">
    <property type="term" value="F:efflux transmembrane transporter activity"/>
    <property type="evidence" value="ECO:0007669"/>
    <property type="project" value="InterPro"/>
</dbReference>
<feature type="chain" id="PRO_5022692419" evidence="2">
    <location>
        <begin position="23"/>
        <end position="575"/>
    </location>
</feature>
<dbReference type="OrthoDB" id="128290at2"/>